<dbReference type="Proteomes" id="UP001328107">
    <property type="component" value="Unassembled WGS sequence"/>
</dbReference>
<evidence type="ECO:0000313" key="2">
    <source>
        <dbReference type="EMBL" id="GMR48952.1"/>
    </source>
</evidence>
<dbReference type="AlphaFoldDB" id="A0AAN5CR57"/>
<protein>
    <recommendedName>
        <fullName evidence="4">tRNA-splicing endonuclease subunit Sen54 N-terminal domain-containing protein</fullName>
    </recommendedName>
</protein>
<proteinExistence type="predicted"/>
<dbReference type="EMBL" id="BTRK01000004">
    <property type="protein sequence ID" value="GMR48952.1"/>
    <property type="molecule type" value="Genomic_DNA"/>
</dbReference>
<accession>A0AAN5CR57</accession>
<name>A0AAN5CR57_9BILA</name>
<organism evidence="2 3">
    <name type="scientific">Pristionchus mayeri</name>
    <dbReference type="NCBI Taxonomy" id="1317129"/>
    <lineage>
        <taxon>Eukaryota</taxon>
        <taxon>Metazoa</taxon>
        <taxon>Ecdysozoa</taxon>
        <taxon>Nematoda</taxon>
        <taxon>Chromadorea</taxon>
        <taxon>Rhabditida</taxon>
        <taxon>Rhabditina</taxon>
        <taxon>Diplogasteromorpha</taxon>
        <taxon>Diplogasteroidea</taxon>
        <taxon>Neodiplogasteridae</taxon>
        <taxon>Pristionchus</taxon>
    </lineage>
</organism>
<keyword evidence="3" id="KW-1185">Reference proteome</keyword>
<comment type="caution">
    <text evidence="2">The sequence shown here is derived from an EMBL/GenBank/DDBJ whole genome shotgun (WGS) entry which is preliminary data.</text>
</comment>
<gene>
    <name evidence="2" type="ORF">PMAYCL1PPCAC_19147</name>
</gene>
<sequence>MDESMDAGPSTVVKVDDRIRLKNSLTLITYHEDGQNSRFVVDRFRNQHQSLMGEPLPKGAGHILFPEEATFLVEVAQAIVKTTEGRYMTLEELFMVLGDFSIPQQVYSAYSVCKRAGFVVIRPGILEQAPASPSTTVTPPASGLPPFRVRPSALLDAFPNMGQDTTSLRLARPDLFPEGCRLQEGRQPKETATGPVEEKKKKGKKRKEPPSLRPRSWPSLYHASKNASDWHEYANLRAKILGKSRYSSPLDRVHFLLYPSKGFTHVARREGTIRPLARVAVFDFFTGRQCASHSACREDSVRRSFNDDFSSVPLLKAHVSLPRVSFTKESGASIDLRSLKKWK</sequence>
<reference evidence="3" key="1">
    <citation type="submission" date="2022-10" db="EMBL/GenBank/DDBJ databases">
        <title>Genome assembly of Pristionchus species.</title>
        <authorList>
            <person name="Yoshida K."/>
            <person name="Sommer R.J."/>
        </authorList>
    </citation>
    <scope>NUCLEOTIDE SEQUENCE [LARGE SCALE GENOMIC DNA]</scope>
    <source>
        <strain evidence="3">RS5460</strain>
    </source>
</reference>
<evidence type="ECO:0000313" key="3">
    <source>
        <dbReference type="Proteomes" id="UP001328107"/>
    </source>
</evidence>
<evidence type="ECO:0008006" key="4">
    <source>
        <dbReference type="Google" id="ProtNLM"/>
    </source>
</evidence>
<feature type="region of interest" description="Disordered" evidence="1">
    <location>
        <begin position="179"/>
        <end position="219"/>
    </location>
</feature>
<evidence type="ECO:0000256" key="1">
    <source>
        <dbReference type="SAM" id="MobiDB-lite"/>
    </source>
</evidence>